<proteinExistence type="predicted"/>
<sequence>MLTIPLQSTFGFVLFENLRVVPDQPKEGVSLLLSWKQDATNKTRKSYASGILSQGIGARNDYHTSK</sequence>
<evidence type="ECO:0000313" key="2">
    <source>
        <dbReference type="Proteomes" id="UP000264002"/>
    </source>
</evidence>
<organism evidence="1 2">
    <name type="scientific">Sphaerochaeta halotolerans</name>
    <dbReference type="NCBI Taxonomy" id="2293840"/>
    <lineage>
        <taxon>Bacteria</taxon>
        <taxon>Pseudomonadati</taxon>
        <taxon>Spirochaetota</taxon>
        <taxon>Spirochaetia</taxon>
        <taxon>Spirochaetales</taxon>
        <taxon>Sphaerochaetaceae</taxon>
        <taxon>Sphaerochaeta</taxon>
    </lineage>
</organism>
<dbReference type="EMBL" id="QUWK01000022">
    <property type="protein sequence ID" value="RFU93721.1"/>
    <property type="molecule type" value="Genomic_DNA"/>
</dbReference>
<reference evidence="1 2" key="2">
    <citation type="submission" date="2018-09" db="EMBL/GenBank/DDBJ databases">
        <title>Genome of Sphaerochaeta halotolerans strain 4-11.</title>
        <authorList>
            <person name="Nazina T.N."/>
            <person name="Sokolova D.S."/>
        </authorList>
    </citation>
    <scope>NUCLEOTIDE SEQUENCE [LARGE SCALE GENOMIC DNA]</scope>
    <source>
        <strain evidence="1 2">4-11</strain>
    </source>
</reference>
<evidence type="ECO:0000313" key="1">
    <source>
        <dbReference type="EMBL" id="RFU93721.1"/>
    </source>
</evidence>
<reference evidence="2" key="1">
    <citation type="submission" date="2018-08" db="EMBL/GenBank/DDBJ databases">
        <authorList>
            <person name="Grouzdev D.S."/>
            <person name="Krutkina M.S."/>
        </authorList>
    </citation>
    <scope>NUCLEOTIDE SEQUENCE [LARGE SCALE GENOMIC DNA]</scope>
    <source>
        <strain evidence="2">4-11</strain>
    </source>
</reference>
<dbReference type="Proteomes" id="UP000264002">
    <property type="component" value="Unassembled WGS sequence"/>
</dbReference>
<dbReference type="AlphaFoldDB" id="A0A372MD37"/>
<protein>
    <submittedName>
        <fullName evidence="1">Uncharacterized protein</fullName>
    </submittedName>
</protein>
<gene>
    <name evidence="1" type="ORF">DYP60_13410</name>
</gene>
<accession>A0A372MD37</accession>
<dbReference type="RefSeq" id="WP_117331528.1">
    <property type="nucleotide sequence ID" value="NZ_QUWK01000022.1"/>
</dbReference>
<comment type="caution">
    <text evidence="1">The sequence shown here is derived from an EMBL/GenBank/DDBJ whole genome shotgun (WGS) entry which is preliminary data.</text>
</comment>
<keyword evidence="2" id="KW-1185">Reference proteome</keyword>
<name>A0A372MD37_9SPIR</name>